<proteinExistence type="predicted"/>
<name>A0A5D3B279_9TREE</name>
<evidence type="ECO:0000313" key="2">
    <source>
        <dbReference type="EMBL" id="TYJ56844.1"/>
    </source>
</evidence>
<dbReference type="EMBL" id="NIDF01000019">
    <property type="protein sequence ID" value="TYJ56844.1"/>
    <property type="molecule type" value="Genomic_DNA"/>
</dbReference>
<gene>
    <name evidence="2" type="ORF">B9479_002454</name>
</gene>
<dbReference type="AlphaFoldDB" id="A0A5D3B279"/>
<evidence type="ECO:0000256" key="1">
    <source>
        <dbReference type="SAM" id="MobiDB-lite"/>
    </source>
</evidence>
<protein>
    <submittedName>
        <fullName evidence="2">Uncharacterized protein</fullName>
    </submittedName>
</protein>
<reference evidence="2 3" key="1">
    <citation type="submission" date="2017-05" db="EMBL/GenBank/DDBJ databases">
        <title>The Genome Sequence of Tsuchiyaea wingfieldii DSM 27421.</title>
        <authorList>
            <person name="Cuomo C."/>
            <person name="Passer A."/>
            <person name="Billmyre B."/>
            <person name="Heitman J."/>
        </authorList>
    </citation>
    <scope>NUCLEOTIDE SEQUENCE [LARGE SCALE GENOMIC DNA]</scope>
    <source>
        <strain evidence="2 3">DSM 27421</strain>
    </source>
</reference>
<feature type="compositionally biased region" description="Low complexity" evidence="1">
    <location>
        <begin position="1"/>
        <end position="10"/>
    </location>
</feature>
<accession>A0A5D3B279</accession>
<feature type="region of interest" description="Disordered" evidence="1">
    <location>
        <begin position="1"/>
        <end position="38"/>
    </location>
</feature>
<dbReference type="Proteomes" id="UP000322245">
    <property type="component" value="Unassembled WGS sequence"/>
</dbReference>
<feature type="region of interest" description="Disordered" evidence="1">
    <location>
        <begin position="222"/>
        <end position="279"/>
    </location>
</feature>
<keyword evidence="3" id="KW-1185">Reference proteome</keyword>
<organism evidence="2 3">
    <name type="scientific">Cryptococcus floricola</name>
    <dbReference type="NCBI Taxonomy" id="2591691"/>
    <lineage>
        <taxon>Eukaryota</taxon>
        <taxon>Fungi</taxon>
        <taxon>Dikarya</taxon>
        <taxon>Basidiomycota</taxon>
        <taxon>Agaricomycotina</taxon>
        <taxon>Tremellomycetes</taxon>
        <taxon>Tremellales</taxon>
        <taxon>Cryptococcaceae</taxon>
        <taxon>Cryptococcus</taxon>
    </lineage>
</organism>
<evidence type="ECO:0000313" key="3">
    <source>
        <dbReference type="Proteomes" id="UP000322245"/>
    </source>
</evidence>
<comment type="caution">
    <text evidence="2">The sequence shown here is derived from an EMBL/GenBank/DDBJ whole genome shotgun (WGS) entry which is preliminary data.</text>
</comment>
<sequence length="279" mass="31623">MSMASSSTTTPSQKAQREGDITMSRHSSEAWIEKSMPTSDDPDYYHRTEYLTYMLHEKNNSTTGFYQQAVQSVGPCRARVLSAATFLPVRGIVERVTVTALAPSDVHAEEDKEEMEKVNKIDTDVHHALQSSAPVWLAKCRTRQSAEPLKEAEARIFEELSKKEEYHGVSLEHLEPTSDNFAGFWQPITELLDESEVAPEDMTQNEWHHLMLMRKPLFEKSEIAGNNDDTSTSLYDAEEAQDGDNGFWAGERPTTARSWDDQEADPLRSQPIGSFYRDD</sequence>